<evidence type="ECO:0000256" key="9">
    <source>
        <dbReference type="SAM" id="Phobius"/>
    </source>
</evidence>
<feature type="region of interest" description="Disordered" evidence="8">
    <location>
        <begin position="386"/>
        <end position="514"/>
    </location>
</feature>
<comment type="function">
    <text evidence="7">Member of a perinuclear network that controls recombination at multiple loci to maintain genome stability. Required for rDNA repeat stability.</text>
</comment>
<feature type="transmembrane region" description="Helical" evidence="9">
    <location>
        <begin position="42"/>
        <end position="62"/>
    </location>
</feature>
<keyword evidence="4 9" id="KW-0812">Transmembrane</keyword>
<comment type="similarity">
    <text evidence="2">Belongs to the NUR1 family.</text>
</comment>
<feature type="transmembrane region" description="Helical" evidence="9">
    <location>
        <begin position="106"/>
        <end position="130"/>
    </location>
</feature>
<evidence type="ECO:0000256" key="7">
    <source>
        <dbReference type="ARBA" id="ARBA00024979"/>
    </source>
</evidence>
<dbReference type="GO" id="GO:0043007">
    <property type="term" value="P:maintenance of rDNA"/>
    <property type="evidence" value="ECO:0007669"/>
    <property type="project" value="TreeGrafter"/>
</dbReference>
<keyword evidence="6 9" id="KW-0472">Membrane</keyword>
<comment type="subcellular location">
    <subcellularLocation>
        <location evidence="1">Nucleus membrane</location>
        <topology evidence="1">Multi-pass membrane protein</topology>
    </subcellularLocation>
</comment>
<keyword evidence="11" id="KW-1185">Reference proteome</keyword>
<accession>G3B6Q3</accession>
<dbReference type="GO" id="GO:0031965">
    <property type="term" value="C:nuclear membrane"/>
    <property type="evidence" value="ECO:0007669"/>
    <property type="project" value="UniProtKB-SubCell"/>
</dbReference>
<evidence type="ECO:0000256" key="5">
    <source>
        <dbReference type="ARBA" id="ARBA00022989"/>
    </source>
</evidence>
<reference evidence="10 11" key="1">
    <citation type="journal article" date="2011" name="Proc. Natl. Acad. Sci. U.S.A.">
        <title>Comparative genomics of xylose-fermenting fungi for enhanced biofuel production.</title>
        <authorList>
            <person name="Wohlbach D.J."/>
            <person name="Kuo A."/>
            <person name="Sato T.K."/>
            <person name="Potts K.M."/>
            <person name="Salamov A.A."/>
            <person name="LaButti K.M."/>
            <person name="Sun H."/>
            <person name="Clum A."/>
            <person name="Pangilinan J.L."/>
            <person name="Lindquist E.A."/>
            <person name="Lucas S."/>
            <person name="Lapidus A."/>
            <person name="Jin M."/>
            <person name="Gunawan C."/>
            <person name="Balan V."/>
            <person name="Dale B.E."/>
            <person name="Jeffries T.W."/>
            <person name="Zinkel R."/>
            <person name="Barry K.W."/>
            <person name="Grigoriev I.V."/>
            <person name="Gasch A.P."/>
        </authorList>
    </citation>
    <scope>NUCLEOTIDE SEQUENCE [LARGE SCALE GENOMIC DNA]</scope>
    <source>
        <strain evidence="11">ATCC 10573 / BCRC 21748 / CBS 615 / JCM 9827 / NBRC 10315 / NRRL Y-1498 / VKM Y-70</strain>
    </source>
</reference>
<evidence type="ECO:0000256" key="2">
    <source>
        <dbReference type="ARBA" id="ARBA00007900"/>
    </source>
</evidence>
<dbReference type="OrthoDB" id="3363151at2759"/>
<feature type="compositionally biased region" description="Low complexity" evidence="8">
    <location>
        <begin position="455"/>
        <end position="464"/>
    </location>
</feature>
<proteinExistence type="inferred from homology"/>
<evidence type="ECO:0000313" key="11">
    <source>
        <dbReference type="Proteomes" id="UP000000707"/>
    </source>
</evidence>
<dbReference type="eggNOG" id="ENOG502S7S0">
    <property type="taxonomic scope" value="Eukaryota"/>
</dbReference>
<dbReference type="HOGENOM" id="CLU_529951_0_0_1"/>
<evidence type="ECO:0000256" key="3">
    <source>
        <dbReference type="ARBA" id="ARBA00018310"/>
    </source>
</evidence>
<evidence type="ECO:0000256" key="1">
    <source>
        <dbReference type="ARBA" id="ARBA00004232"/>
    </source>
</evidence>
<feature type="compositionally biased region" description="Polar residues" evidence="8">
    <location>
        <begin position="413"/>
        <end position="426"/>
    </location>
</feature>
<dbReference type="Proteomes" id="UP000000707">
    <property type="component" value="Unassembled WGS sequence"/>
</dbReference>
<gene>
    <name evidence="10" type="ORF">CANTEDRAFT_93767</name>
</gene>
<dbReference type="InterPro" id="IPR018819">
    <property type="entry name" value="Nur1/Mug154"/>
</dbReference>
<dbReference type="PANTHER" id="PTHR28293">
    <property type="entry name" value="NUCLEAR RIM PROTEIN 1"/>
    <property type="match status" value="1"/>
</dbReference>
<sequence length="514" mass="58987">MGDKRRVRRTPVLEKIRNYPYDVYLFVNEAFASIDWDDYNRAAVVLCNIVSLVFVVLNSINYTPTATTSTLFHVDSRRLDKSSQALLSHSREVYAFVGPSGASGSLWISLTQSVLVVIYVASVAICYHLMFNSTRMYSVINSNTKPKTPSAREALLSDEPTNRLVQILASVLRFFNKDVDDDSYYNDSETTTNISEDLKLNGNKLVYEIDVWQPSQFCLILFSFVNPIGLLVAKIMVEMSVWKVGLTVLLFNFQMYYLINKFLVLINDKQILYQEMFQEYNDKFVKPKTNVLKQDVGIDATGKYGGLGQVVDHSNPYYQNTKSKVFIVHDINGKPFNTISKEDIDEERKLFESEKIRFELERDKFNHEQKVLNSSMDSDWLRNTIHSTPFKTPGNRDNYYNRSSLRSTERGINRSSVLNRSFNTSPVRDRDRSYMSSDASRMRSPGQPLDRSPTRPRSPVRSVGVGIGSPIRTGMTSPTRNGRLSPERPHITTPTYDTKTTRFNDRTPTINRWK</sequence>
<keyword evidence="5 9" id="KW-1133">Transmembrane helix</keyword>
<dbReference type="AlphaFoldDB" id="G3B6Q3"/>
<feature type="transmembrane region" description="Helical" evidence="9">
    <location>
        <begin position="217"/>
        <end position="235"/>
    </location>
</feature>
<protein>
    <recommendedName>
        <fullName evidence="3">Nuclear rim protein 1</fullName>
    </recommendedName>
</protein>
<evidence type="ECO:0000256" key="8">
    <source>
        <dbReference type="SAM" id="MobiDB-lite"/>
    </source>
</evidence>
<evidence type="ECO:0000256" key="4">
    <source>
        <dbReference type="ARBA" id="ARBA00022692"/>
    </source>
</evidence>
<dbReference type="GO" id="GO:0007096">
    <property type="term" value="P:regulation of exit from mitosis"/>
    <property type="evidence" value="ECO:0007669"/>
    <property type="project" value="TreeGrafter"/>
</dbReference>
<evidence type="ECO:0000256" key="6">
    <source>
        <dbReference type="ARBA" id="ARBA00023136"/>
    </source>
</evidence>
<dbReference type="Pfam" id="PF10332">
    <property type="entry name" value="DUF2418"/>
    <property type="match status" value="1"/>
</dbReference>
<feature type="transmembrane region" description="Helical" evidence="9">
    <location>
        <begin position="241"/>
        <end position="259"/>
    </location>
</feature>
<dbReference type="PANTHER" id="PTHR28293:SF1">
    <property type="entry name" value="NUCLEAR RIM PROTEIN 1"/>
    <property type="match status" value="1"/>
</dbReference>
<name>G3B6Q3_CANTC</name>
<evidence type="ECO:0000313" key="10">
    <source>
        <dbReference type="EMBL" id="EGV62987.1"/>
    </source>
</evidence>
<dbReference type="EMBL" id="GL996524">
    <property type="protein sequence ID" value="EGV62987.1"/>
    <property type="molecule type" value="Genomic_DNA"/>
</dbReference>
<organism evidence="11">
    <name type="scientific">Candida tenuis (strain ATCC 10573 / BCRC 21748 / CBS 615 / JCM 9827 / NBRC 10315 / NRRL Y-1498 / VKM Y-70)</name>
    <name type="common">Yeast</name>
    <name type="synonym">Yamadazyma tenuis</name>
    <dbReference type="NCBI Taxonomy" id="590646"/>
    <lineage>
        <taxon>Eukaryota</taxon>
        <taxon>Fungi</taxon>
        <taxon>Dikarya</taxon>
        <taxon>Ascomycota</taxon>
        <taxon>Saccharomycotina</taxon>
        <taxon>Pichiomycetes</taxon>
        <taxon>Debaryomycetaceae</taxon>
        <taxon>Yamadazyma</taxon>
    </lineage>
</organism>